<dbReference type="AlphaFoldDB" id="A0A8J3B691"/>
<protein>
    <recommendedName>
        <fullName evidence="3">SHSP domain-containing protein</fullName>
    </recommendedName>
</protein>
<proteinExistence type="inferred from homology"/>
<comment type="similarity">
    <text evidence="1 2">Belongs to the small heat shock protein (HSP20) family.</text>
</comment>
<comment type="caution">
    <text evidence="4">The sequence shown here is derived from an EMBL/GenBank/DDBJ whole genome shotgun (WGS) entry which is preliminary data.</text>
</comment>
<evidence type="ECO:0000313" key="5">
    <source>
        <dbReference type="Proteomes" id="UP000637720"/>
    </source>
</evidence>
<dbReference type="PANTHER" id="PTHR11527">
    <property type="entry name" value="HEAT-SHOCK PROTEIN 20 FAMILY MEMBER"/>
    <property type="match status" value="1"/>
</dbReference>
<evidence type="ECO:0000313" key="4">
    <source>
        <dbReference type="EMBL" id="GGJ96847.1"/>
    </source>
</evidence>
<sequence>MRMKGLQASLHHLQTLTQKLSQLGSSQGPWGHLKHLQNLLDDDFWSHIQGLQRLATALPASAPNDEGPDVETGPQIDIYQTHSKVIVSCAIPGAERASLRASLTDGRVLTLEGVVKENAFVQNKGFVVQQERFFGKFIRKIQLPAPVKAEGVVSAYRDGILDLHFPKAEPTSGKTVRISL</sequence>
<dbReference type="InterPro" id="IPR002068">
    <property type="entry name" value="A-crystallin/Hsp20_dom"/>
</dbReference>
<dbReference type="SUPFAM" id="SSF49764">
    <property type="entry name" value="HSP20-like chaperones"/>
    <property type="match status" value="1"/>
</dbReference>
<dbReference type="InterPro" id="IPR031107">
    <property type="entry name" value="Small_HSP"/>
</dbReference>
<reference evidence="4" key="2">
    <citation type="submission" date="2020-09" db="EMBL/GenBank/DDBJ databases">
        <authorList>
            <person name="Sun Q."/>
            <person name="Ohkuma M."/>
        </authorList>
    </citation>
    <scope>NUCLEOTIDE SEQUENCE</scope>
    <source>
        <strain evidence="4">JCM 14719</strain>
    </source>
</reference>
<evidence type="ECO:0000259" key="3">
    <source>
        <dbReference type="PROSITE" id="PS01031"/>
    </source>
</evidence>
<dbReference type="EMBL" id="BMOF01000011">
    <property type="protein sequence ID" value="GGJ96847.1"/>
    <property type="molecule type" value="Genomic_DNA"/>
</dbReference>
<dbReference type="PROSITE" id="PS01031">
    <property type="entry name" value="SHSP"/>
    <property type="match status" value="1"/>
</dbReference>
<organism evidence="4 5">
    <name type="scientific">Calditerricola satsumensis</name>
    <dbReference type="NCBI Taxonomy" id="373054"/>
    <lineage>
        <taxon>Bacteria</taxon>
        <taxon>Bacillati</taxon>
        <taxon>Bacillota</taxon>
        <taxon>Bacilli</taxon>
        <taxon>Bacillales</taxon>
        <taxon>Bacillaceae</taxon>
        <taxon>Calditerricola</taxon>
    </lineage>
</organism>
<evidence type="ECO:0000256" key="1">
    <source>
        <dbReference type="PROSITE-ProRule" id="PRU00285"/>
    </source>
</evidence>
<evidence type="ECO:0000256" key="2">
    <source>
        <dbReference type="RuleBase" id="RU003616"/>
    </source>
</evidence>
<dbReference type="Gene3D" id="2.60.40.790">
    <property type="match status" value="1"/>
</dbReference>
<dbReference type="CDD" id="cd06464">
    <property type="entry name" value="ACD_sHsps-like"/>
    <property type="match status" value="1"/>
</dbReference>
<reference evidence="4" key="1">
    <citation type="journal article" date="2014" name="Int. J. Syst. Evol. Microbiol.">
        <title>Complete genome sequence of Corynebacterium casei LMG S-19264T (=DSM 44701T), isolated from a smear-ripened cheese.</title>
        <authorList>
            <consortium name="US DOE Joint Genome Institute (JGI-PGF)"/>
            <person name="Walter F."/>
            <person name="Albersmeier A."/>
            <person name="Kalinowski J."/>
            <person name="Ruckert C."/>
        </authorList>
    </citation>
    <scope>NUCLEOTIDE SEQUENCE</scope>
    <source>
        <strain evidence="4">JCM 14719</strain>
    </source>
</reference>
<dbReference type="Proteomes" id="UP000637720">
    <property type="component" value="Unassembled WGS sequence"/>
</dbReference>
<feature type="domain" description="SHSP" evidence="3">
    <location>
        <begin position="67"/>
        <end position="180"/>
    </location>
</feature>
<name>A0A8J3B691_9BACI</name>
<gene>
    <name evidence="4" type="ORF">GCM10007043_08300</name>
</gene>
<accession>A0A8J3B691</accession>
<keyword evidence="5" id="KW-1185">Reference proteome</keyword>
<dbReference type="Pfam" id="PF00011">
    <property type="entry name" value="HSP20"/>
    <property type="match status" value="1"/>
</dbReference>
<dbReference type="InterPro" id="IPR008978">
    <property type="entry name" value="HSP20-like_chaperone"/>
</dbReference>